<evidence type="ECO:0000256" key="1">
    <source>
        <dbReference type="ARBA" id="ARBA00022729"/>
    </source>
</evidence>
<dbReference type="SUPFAM" id="SSF50494">
    <property type="entry name" value="Trypsin-like serine proteases"/>
    <property type="match status" value="1"/>
</dbReference>
<dbReference type="PANTHER" id="PTHR15462:SF8">
    <property type="entry name" value="SERINE PROTEASE"/>
    <property type="match status" value="1"/>
</dbReference>
<evidence type="ECO:0008006" key="6">
    <source>
        <dbReference type="Google" id="ProtNLM"/>
    </source>
</evidence>
<dbReference type="AlphaFoldDB" id="A0A6N7L178"/>
<dbReference type="RefSeq" id="WP_153468551.1">
    <property type="nucleotide sequence ID" value="NZ_WBOF01000003.1"/>
</dbReference>
<accession>A0A6N7L178</accession>
<organism evidence="4 5">
    <name type="scientific">Streptomyces kaniharaensis</name>
    <dbReference type="NCBI Taxonomy" id="212423"/>
    <lineage>
        <taxon>Bacteria</taxon>
        <taxon>Bacillati</taxon>
        <taxon>Actinomycetota</taxon>
        <taxon>Actinomycetes</taxon>
        <taxon>Kitasatosporales</taxon>
        <taxon>Streptomycetaceae</taxon>
        <taxon>Streptomyces</taxon>
    </lineage>
</organism>
<dbReference type="OrthoDB" id="3507155at2"/>
<dbReference type="Proteomes" id="UP000450000">
    <property type="component" value="Unassembled WGS sequence"/>
</dbReference>
<dbReference type="EMBL" id="WBOF01000003">
    <property type="protein sequence ID" value="MQS16885.1"/>
    <property type="molecule type" value="Genomic_DNA"/>
</dbReference>
<keyword evidence="5" id="KW-1185">Reference proteome</keyword>
<dbReference type="PANTHER" id="PTHR15462">
    <property type="entry name" value="SERINE PROTEASE"/>
    <property type="match status" value="1"/>
</dbReference>
<feature type="chain" id="PRO_5026762133" description="Trypsin-like serine protease" evidence="3">
    <location>
        <begin position="29"/>
        <end position="395"/>
    </location>
</feature>
<keyword evidence="1 3" id="KW-0732">Signal</keyword>
<dbReference type="Gene3D" id="2.40.10.10">
    <property type="entry name" value="Trypsin-like serine proteases"/>
    <property type="match status" value="1"/>
</dbReference>
<evidence type="ECO:0000313" key="4">
    <source>
        <dbReference type="EMBL" id="MQS16885.1"/>
    </source>
</evidence>
<comment type="caution">
    <text evidence="4">The sequence shown here is derived from an EMBL/GenBank/DDBJ whole genome shotgun (WGS) entry which is preliminary data.</text>
</comment>
<dbReference type="InterPro" id="IPR050966">
    <property type="entry name" value="Glutamyl_endopeptidase"/>
</dbReference>
<dbReference type="InterPro" id="IPR043504">
    <property type="entry name" value="Peptidase_S1_PA_chymotrypsin"/>
</dbReference>
<dbReference type="InterPro" id="IPR009003">
    <property type="entry name" value="Peptidase_S1_PA"/>
</dbReference>
<name>A0A6N7L178_9ACTN</name>
<evidence type="ECO:0000256" key="3">
    <source>
        <dbReference type="SAM" id="SignalP"/>
    </source>
</evidence>
<protein>
    <recommendedName>
        <fullName evidence="6">Trypsin-like serine protease</fullName>
    </recommendedName>
</protein>
<reference evidence="4 5" key="1">
    <citation type="submission" date="2019-09" db="EMBL/GenBank/DDBJ databases">
        <title>Genome Sequences of Streptomyces kaniharaensis ATCC 21070.</title>
        <authorList>
            <person name="Zhu W."/>
            <person name="De Crecy-Lagard V."/>
            <person name="Richards N.G."/>
        </authorList>
    </citation>
    <scope>NUCLEOTIDE SEQUENCE [LARGE SCALE GENOMIC DNA]</scope>
    <source>
        <strain evidence="4 5">SF-557</strain>
    </source>
</reference>
<feature type="region of interest" description="Disordered" evidence="2">
    <location>
        <begin position="83"/>
        <end position="173"/>
    </location>
</feature>
<gene>
    <name evidence="4" type="ORF">F7Q99_33035</name>
</gene>
<evidence type="ECO:0000313" key="5">
    <source>
        <dbReference type="Proteomes" id="UP000450000"/>
    </source>
</evidence>
<proteinExistence type="predicted"/>
<evidence type="ECO:0000256" key="2">
    <source>
        <dbReference type="SAM" id="MobiDB-lite"/>
    </source>
</evidence>
<sequence>MLRNAALSTLIALALSAATLGTSASALAAGPPTGPSVSAASDDLSGYSNVERIAGDDDSDPDATQALLDSWTPEAMESAVNMDVAPGVSGGDSSVTGAPIIGPQSWLAQPAPATPDATVDPGAPTGPVDADSADATPVDNPPDDAQSDDTDNSGDTAQDLTGRIAQPRSSSWPTNGLPTVGALFFNVGPIHQRCTGTVISTSTGNIIATAGHCIWNKLASWLPPVPMPNPVFVPGYHNGQAPYGKWTVKDRWIASSWRKNLHPDYDYGFMVLNKRNGRQIQDVVGANGWRTTAGYDNWVEITGYPDNRDNPLQCYTWTRQARNWLWQLVFPCDNYHEGVSGSLLMERFGQQAPGYGIAIASLGGYQQGGTSDNVSYAVRWNIHTAALLSAAVRGQ</sequence>
<feature type="signal peptide" evidence="3">
    <location>
        <begin position="1"/>
        <end position="28"/>
    </location>
</feature>
<feature type="compositionally biased region" description="Low complexity" evidence="2">
    <location>
        <begin position="108"/>
        <end position="125"/>
    </location>
</feature>
<feature type="compositionally biased region" description="Acidic residues" evidence="2">
    <location>
        <begin position="141"/>
        <end position="152"/>
    </location>
</feature>